<dbReference type="InterPro" id="IPR036390">
    <property type="entry name" value="WH_DNA-bd_sf"/>
</dbReference>
<dbReference type="Gene3D" id="1.10.10.10">
    <property type="entry name" value="Winged helix-like DNA-binding domain superfamily/Winged helix DNA-binding domain"/>
    <property type="match status" value="1"/>
</dbReference>
<comment type="caution">
    <text evidence="7">The sequence shown here is derived from an EMBL/GenBank/DDBJ whole genome shotgun (WGS) entry which is preliminary data.</text>
</comment>
<feature type="domain" description="HTH iclR-type" evidence="5">
    <location>
        <begin position="27"/>
        <end position="88"/>
    </location>
</feature>
<dbReference type="InterPro" id="IPR050707">
    <property type="entry name" value="HTH_MetabolicPath_Reg"/>
</dbReference>
<evidence type="ECO:0000256" key="2">
    <source>
        <dbReference type="ARBA" id="ARBA00023125"/>
    </source>
</evidence>
<reference evidence="7" key="1">
    <citation type="submission" date="2020-11" db="EMBL/GenBank/DDBJ databases">
        <title>Whole-genome analyses of Nonomuraea sp. K274.</title>
        <authorList>
            <person name="Veyisoglu A."/>
        </authorList>
    </citation>
    <scope>NUCLEOTIDE SEQUENCE</scope>
    <source>
        <strain evidence="7">K274</strain>
    </source>
</reference>
<dbReference type="GO" id="GO:0003700">
    <property type="term" value="F:DNA-binding transcription factor activity"/>
    <property type="evidence" value="ECO:0007669"/>
    <property type="project" value="TreeGrafter"/>
</dbReference>
<dbReference type="PANTHER" id="PTHR30136:SF24">
    <property type="entry name" value="HTH-TYPE TRANSCRIPTIONAL REPRESSOR ALLR"/>
    <property type="match status" value="1"/>
</dbReference>
<keyword evidence="2" id="KW-0238">DNA-binding</keyword>
<feature type="domain" description="IclR-ED" evidence="6">
    <location>
        <begin position="89"/>
        <end position="272"/>
    </location>
</feature>
<feature type="region of interest" description="Disordered" evidence="4">
    <location>
        <begin position="1"/>
        <end position="25"/>
    </location>
</feature>
<dbReference type="SMART" id="SM00346">
    <property type="entry name" value="HTH_ICLR"/>
    <property type="match status" value="1"/>
</dbReference>
<dbReference type="SUPFAM" id="SSF55781">
    <property type="entry name" value="GAF domain-like"/>
    <property type="match status" value="1"/>
</dbReference>
<evidence type="ECO:0000259" key="6">
    <source>
        <dbReference type="PROSITE" id="PS51078"/>
    </source>
</evidence>
<dbReference type="PROSITE" id="PS51078">
    <property type="entry name" value="ICLR_ED"/>
    <property type="match status" value="1"/>
</dbReference>
<evidence type="ECO:0000256" key="4">
    <source>
        <dbReference type="SAM" id="MobiDB-lite"/>
    </source>
</evidence>
<dbReference type="InterPro" id="IPR029016">
    <property type="entry name" value="GAF-like_dom_sf"/>
</dbReference>
<dbReference type="Proteomes" id="UP000605361">
    <property type="component" value="Unassembled WGS sequence"/>
</dbReference>
<dbReference type="Pfam" id="PF09339">
    <property type="entry name" value="HTH_IclR"/>
    <property type="match status" value="1"/>
</dbReference>
<name>A0A931EXV2_9ACTN</name>
<dbReference type="GO" id="GO:0045892">
    <property type="term" value="P:negative regulation of DNA-templated transcription"/>
    <property type="evidence" value="ECO:0007669"/>
    <property type="project" value="TreeGrafter"/>
</dbReference>
<evidence type="ECO:0000313" key="8">
    <source>
        <dbReference type="Proteomes" id="UP000605361"/>
    </source>
</evidence>
<evidence type="ECO:0000256" key="3">
    <source>
        <dbReference type="ARBA" id="ARBA00023163"/>
    </source>
</evidence>
<protein>
    <submittedName>
        <fullName evidence="7">IclR family transcriptional regulator</fullName>
    </submittedName>
</protein>
<dbReference type="InterPro" id="IPR005471">
    <property type="entry name" value="Tscrpt_reg_IclR_N"/>
</dbReference>
<dbReference type="PANTHER" id="PTHR30136">
    <property type="entry name" value="HELIX-TURN-HELIX TRANSCRIPTIONAL REGULATOR, ICLR FAMILY"/>
    <property type="match status" value="1"/>
</dbReference>
<accession>A0A931EXV2</accession>
<dbReference type="AlphaFoldDB" id="A0A931EXV2"/>
<gene>
    <name evidence="7" type="ORF">ITP53_02230</name>
</gene>
<organism evidence="7 8">
    <name type="scientific">Nonomuraea cypriaca</name>
    <dbReference type="NCBI Taxonomy" id="1187855"/>
    <lineage>
        <taxon>Bacteria</taxon>
        <taxon>Bacillati</taxon>
        <taxon>Actinomycetota</taxon>
        <taxon>Actinomycetes</taxon>
        <taxon>Streptosporangiales</taxon>
        <taxon>Streptosporangiaceae</taxon>
        <taxon>Nonomuraea</taxon>
    </lineage>
</organism>
<dbReference type="InterPro" id="IPR036388">
    <property type="entry name" value="WH-like_DNA-bd_sf"/>
</dbReference>
<keyword evidence="8" id="KW-1185">Reference proteome</keyword>
<dbReference type="RefSeq" id="WP_195893566.1">
    <property type="nucleotide sequence ID" value="NZ_JADOGI010000003.1"/>
</dbReference>
<feature type="compositionally biased region" description="Basic and acidic residues" evidence="4">
    <location>
        <begin position="9"/>
        <end position="21"/>
    </location>
</feature>
<evidence type="ECO:0000259" key="5">
    <source>
        <dbReference type="PROSITE" id="PS51077"/>
    </source>
</evidence>
<keyword evidence="3" id="KW-0804">Transcription</keyword>
<dbReference type="Pfam" id="PF01614">
    <property type="entry name" value="IclR_C"/>
    <property type="match status" value="1"/>
</dbReference>
<dbReference type="EMBL" id="JADOGI010000003">
    <property type="protein sequence ID" value="MBF8184581.1"/>
    <property type="molecule type" value="Genomic_DNA"/>
</dbReference>
<evidence type="ECO:0000256" key="1">
    <source>
        <dbReference type="ARBA" id="ARBA00023015"/>
    </source>
</evidence>
<dbReference type="Gene3D" id="3.30.450.40">
    <property type="match status" value="1"/>
</dbReference>
<dbReference type="PROSITE" id="PS51077">
    <property type="entry name" value="HTH_ICLR"/>
    <property type="match status" value="1"/>
</dbReference>
<dbReference type="InterPro" id="IPR014757">
    <property type="entry name" value="Tscrpt_reg_IclR_C"/>
</dbReference>
<proteinExistence type="predicted"/>
<dbReference type="SUPFAM" id="SSF46785">
    <property type="entry name" value="Winged helix' DNA-binding domain"/>
    <property type="match status" value="1"/>
</dbReference>
<keyword evidence="1" id="KW-0805">Transcription regulation</keyword>
<sequence>MSDTLSDGSAEKPVTRPRERATQPGRYSTAGKVLKLLEALAARERVGVRELARDIGIDKSAVSRLFDQFCDLGLAEQDQVSGQFSAGPGLFSLAAMIHGRDTLWQATEPILRKLATHFNETCYLATREGDQIVFREKIDCTHTLRYVIDPGSRVPLHAGAGGRAVLLGLPPEEVDQIIERTGLPQITPQTIIDPDELRRQLREDRSRGYAISMGERVAAGSAVAAPFYDADGRCRGSLVFTCPSQRFDIRRAPEIADSVTAASRALSQRLGHQLAGTAAS</sequence>
<evidence type="ECO:0000313" key="7">
    <source>
        <dbReference type="EMBL" id="MBF8184581.1"/>
    </source>
</evidence>
<dbReference type="GO" id="GO:0003677">
    <property type="term" value="F:DNA binding"/>
    <property type="evidence" value="ECO:0007669"/>
    <property type="project" value="UniProtKB-KW"/>
</dbReference>